<feature type="disulfide bond" evidence="1">
    <location>
        <begin position="579"/>
        <end position="613"/>
    </location>
</feature>
<feature type="disulfide bond" evidence="1">
    <location>
        <begin position="362"/>
        <end position="380"/>
    </location>
</feature>
<feature type="signal peptide" evidence="2">
    <location>
        <begin position="1"/>
        <end position="21"/>
    </location>
</feature>
<feature type="domain" description="ShKT" evidence="3">
    <location>
        <begin position="114"/>
        <end position="150"/>
    </location>
</feature>
<feature type="domain" description="ShKT" evidence="3">
    <location>
        <begin position="1001"/>
        <end position="1031"/>
    </location>
</feature>
<evidence type="ECO:0000313" key="5">
    <source>
        <dbReference type="Proteomes" id="UP001642483"/>
    </source>
</evidence>
<feature type="disulfide bond" evidence="1">
    <location>
        <begin position="1097"/>
        <end position="1115"/>
    </location>
</feature>
<evidence type="ECO:0000313" key="4">
    <source>
        <dbReference type="EMBL" id="CAK8694707.1"/>
    </source>
</evidence>
<dbReference type="SMART" id="SM00254">
    <property type="entry name" value="ShKT"/>
    <property type="match status" value="22"/>
</dbReference>
<keyword evidence="2" id="KW-0732">Signal</keyword>
<feature type="domain" description="ShKT" evidence="3">
    <location>
        <begin position="1090"/>
        <end position="1122"/>
    </location>
</feature>
<name>A0ABP0GSZ2_CLALP</name>
<dbReference type="SUPFAM" id="SSF82895">
    <property type="entry name" value="TSP-1 type 1 repeat"/>
    <property type="match status" value="11"/>
</dbReference>
<dbReference type="PANTHER" id="PTHR21724:SF109">
    <property type="entry name" value="SHKT DOMAIN-CONTAINING PROTEIN"/>
    <property type="match status" value="1"/>
</dbReference>
<evidence type="ECO:0000259" key="3">
    <source>
        <dbReference type="PROSITE" id="PS51670"/>
    </source>
</evidence>
<feature type="domain" description="ShKT" evidence="3">
    <location>
        <begin position="579"/>
        <end position="613"/>
    </location>
</feature>
<feature type="disulfide bond" evidence="1">
    <location>
        <begin position="1106"/>
        <end position="1119"/>
    </location>
</feature>
<dbReference type="PROSITE" id="PS51670">
    <property type="entry name" value="SHKT"/>
    <property type="match status" value="15"/>
</dbReference>
<dbReference type="Proteomes" id="UP001642483">
    <property type="component" value="Unassembled WGS sequence"/>
</dbReference>
<feature type="disulfide bond" evidence="1">
    <location>
        <begin position="1371"/>
        <end position="1384"/>
    </location>
</feature>
<keyword evidence="1" id="KW-1015">Disulfide bond</keyword>
<proteinExistence type="predicted"/>
<protein>
    <recommendedName>
        <fullName evidence="3">ShKT domain-containing protein</fullName>
    </recommendedName>
</protein>
<dbReference type="Gene3D" id="2.20.100.10">
    <property type="entry name" value="Thrombospondin type-1 (TSP1) repeat"/>
    <property type="match status" value="11"/>
</dbReference>
<comment type="caution">
    <text evidence="4">The sequence shown here is derived from an EMBL/GenBank/DDBJ whole genome shotgun (WGS) entry which is preliminary data.</text>
</comment>
<gene>
    <name evidence="4" type="ORF">CVLEPA_LOCUS28053</name>
</gene>
<dbReference type="InterPro" id="IPR036383">
    <property type="entry name" value="TSP1_rpt_sf"/>
</dbReference>
<dbReference type="PROSITE" id="PS50092">
    <property type="entry name" value="TSP1"/>
    <property type="match status" value="12"/>
</dbReference>
<evidence type="ECO:0000256" key="2">
    <source>
        <dbReference type="SAM" id="SignalP"/>
    </source>
</evidence>
<feature type="domain" description="ShKT" evidence="3">
    <location>
        <begin position="1213"/>
        <end position="1246"/>
    </location>
</feature>
<dbReference type="Gene3D" id="1.10.10.1940">
    <property type="match status" value="5"/>
</dbReference>
<dbReference type="InterPro" id="IPR003582">
    <property type="entry name" value="ShKT_dom"/>
</dbReference>
<evidence type="ECO:0000256" key="1">
    <source>
        <dbReference type="PROSITE-ProRule" id="PRU01005"/>
    </source>
</evidence>
<feature type="domain" description="ShKT" evidence="3">
    <location>
        <begin position="774"/>
        <end position="809"/>
    </location>
</feature>
<dbReference type="Pfam" id="PF01549">
    <property type="entry name" value="ShK"/>
    <property type="match status" value="19"/>
</dbReference>
<feature type="domain" description="ShKT" evidence="3">
    <location>
        <begin position="1039"/>
        <end position="1074"/>
    </location>
</feature>
<reference evidence="4 5" key="1">
    <citation type="submission" date="2024-02" db="EMBL/GenBank/DDBJ databases">
        <authorList>
            <person name="Daric V."/>
            <person name="Darras S."/>
        </authorList>
    </citation>
    <scope>NUCLEOTIDE SEQUENCE [LARGE SCALE GENOMIC DNA]</scope>
</reference>
<feature type="domain" description="ShKT" evidence="3">
    <location>
        <begin position="355"/>
        <end position="387"/>
    </location>
</feature>
<feature type="domain" description="ShKT" evidence="3">
    <location>
        <begin position="1356"/>
        <end position="1387"/>
    </location>
</feature>
<feature type="disulfide bond" evidence="1">
    <location>
        <begin position="1221"/>
        <end position="1239"/>
    </location>
</feature>
<comment type="caution">
    <text evidence="1">Lacks conserved residue(s) required for the propagation of feature annotation.</text>
</comment>
<feature type="domain" description="ShKT" evidence="3">
    <location>
        <begin position="631"/>
        <end position="670"/>
    </location>
</feature>
<feature type="domain" description="ShKT" evidence="3">
    <location>
        <begin position="1308"/>
        <end position="1344"/>
    </location>
</feature>
<feature type="disulfide bond" evidence="1">
    <location>
        <begin position="958"/>
        <end position="976"/>
    </location>
</feature>
<dbReference type="PANTHER" id="PTHR21724">
    <property type="entry name" value="SHKT DOMAIN-CONTAINING PROTEIN"/>
    <property type="match status" value="1"/>
</dbReference>
<sequence length="2022" mass="221192">MLLTHMLVLITTFVCSIHVSGLSNDSNFLIEEDLPFEFDVERNVHKTVKRQAEENVIQVEKRCEDLHKNCRRWAKREYCNHPDYTRFMVLKCQRSCNLCDDGDGVASSNVTKSCHDQRDECEYWADTRHCRDEMYQKFMTLNCKRSCRLCPDQQPSTSASTTSTSAVVVTVSTSTVSNVTIPFETTAEAQTSSKLTTTVTASSYTTDVQDQTTDMYFISTANVTDEVRQTTEIQTPTQSIVTFATSAENLVSSTDATIESYVSTVESLVDSKLANESKITPEIDTLTTKVIQKTTAATAIPQKETATPNVHHANDVTTDETFTTEQTDVTIHTSESAVGAATTRPESQTQGAPQCEDRLTTCRYFSENSCKTSTLMKLFCPKTCGLCGDVAITTEIPSRTNTATDINPTTNHVDMTTVYATSDVSFVSTLALDLIGTGQTSISSDISTAPFKTIPKSSTLATVSSNETTFIPEMTTVTTRFNSETSLLWQDKTPMEESTFKSNTLPATFESITSPATRGCFDEYAECSTVSVFCGIVANVTESCRLTCGVCQVASTVPAGTISVTPRTTRLATTASVKCEDTFPNCAEMLLGCKQPQTVAFLSRTCKRTCGFCSDEAEVTTTKLTEAAKPCNDTVEVCQTWANAGFCDTYIYPQMEEYMKVHCKNSCKLCDVSTWSEWSQCSASCGGGEKTRQRPCNEVGCTEPVTERRECSSEVCPLEPNKCVDRMSTRSCVQYKEKGACNQEPIDILCNATCGFCSNDPPAGYNTSMGNKVCEDQHERCSNWTERGFCRQTYSNYMKANCPKSCGLCDVWLQWSGWSLCNATCNGGVQSRNRTCAIDKCVGETTEMTTCNTFQCNTCVDQTSSCSLLEKVGKCREVLWKYMCKNTCGLCAEPPMTGRCADTREECSNITLSSQCSNPSVANACPVTCGKCNAPTEATPITTSTRRPQSCVDNDTNCPLVAKLGQCSDNRVSSTCPLSCGVCIKKFAGPSDTSDNEAPECIDRLSVCANLTAECGNSLVRSYCPKSCGLCQEQSNYECVDIDSTCPELARLGQCQVSSLVAQSCKKSCNPSYCETQVPTLIPEKPIAICEDKNLNCAILTTYFSCSNQLTADSCPKTCGTCIEPTATKIPQGPTECKDNHTKCREYHAVGRCQNMFIQHICPYSCDSCEDVEYIPPACEDKFGSSCRYMESKCSSSIMKFGCEKTCKVCDECQDRNTAACESLADVGMCSRGNFQALCPRTCNVCADDTINGNDNADGRLEVCKDDISECAFYEQQGLCKNQPLIQTMCKKSCDLCPATGTAADFPCEDFSAQQCQLIKTLGQCQLHTETSMTFFCAKSCGLCQRSNVKKTVPQCRDDDPFECNQYKGLCSYQSIWTKCKQTCNKCDEIDQEGAANDGGEYDYEEGCQDNMVHCSKHKGYCGMERVGNYMDSMCPRTCAACRKVGTWSKWGSWSGCSKSCHDQPGTTNFPTRTRARTCKDGASCSGNDTKIGFCNKDACPLEDDPAGNAPVACVDKDAQCRKWKEKKRCREQRYKNQMQNVCPLTCGFCEPQLIWSNWSDCNATCGNGTQTRTLKCEVENKCRTNPNFNTTEQQNCFIKPCESWSTWSSWSNCSATCGTGTKLRIRTCSDGEAGGKMCPGLDIEESACASDTPCSSWSTWSHWSVCNATCGQGSKTRSRKCLNASENATCAGEATESDNCNGVSCVLWSEWLPWSTCSLPCGELGTQKRQRTCPGGNLTCGDASDAREKRSCGGLQCAPSEIWSDWSECSITCGEFGVQERFRLCPGEMVCPGNSTQVRQCGSNLPCIRWTAWTGFSECTVSCGGGVQTRKRHCKSIALDKSGECPGESTQSMLCNCRVCPDVGVWSAWGAFGECSVSCGGGRRICLNGIPGRGGCQGPSHNEQSCGKDECPFGSWNDWTSWTACSLSCGTGVRSKERVCIDGEAGVSGCPGLNEVVELCNNQSCPVWFWLDWSPCSTSCGNNGIRQRNKTCLDPLSKQNASLQSRRIIEIDPIILFGFWC</sequence>
<dbReference type="InterPro" id="IPR000884">
    <property type="entry name" value="TSP1_rpt"/>
</dbReference>
<feature type="disulfide bond" evidence="1">
    <location>
        <begin position="1015"/>
        <end position="1028"/>
    </location>
</feature>
<dbReference type="Pfam" id="PF00090">
    <property type="entry name" value="TSP_1"/>
    <property type="match status" value="12"/>
</dbReference>
<feature type="domain" description="ShKT" evidence="3">
    <location>
        <begin position="1264"/>
        <end position="1297"/>
    </location>
</feature>
<feature type="disulfide bond" evidence="1">
    <location>
        <begin position="1230"/>
        <end position="1243"/>
    </location>
</feature>
<feature type="chain" id="PRO_5045392354" description="ShKT domain-containing protein" evidence="2">
    <location>
        <begin position="22"/>
        <end position="2022"/>
    </location>
</feature>
<feature type="domain" description="ShKT" evidence="3">
    <location>
        <begin position="63"/>
        <end position="99"/>
    </location>
</feature>
<keyword evidence="5" id="KW-1185">Reference proteome</keyword>
<organism evidence="4 5">
    <name type="scientific">Clavelina lepadiformis</name>
    <name type="common">Light-bulb sea squirt</name>
    <name type="synonym">Ascidia lepadiformis</name>
    <dbReference type="NCBI Taxonomy" id="159417"/>
    <lineage>
        <taxon>Eukaryota</taxon>
        <taxon>Metazoa</taxon>
        <taxon>Chordata</taxon>
        <taxon>Tunicata</taxon>
        <taxon>Ascidiacea</taxon>
        <taxon>Aplousobranchia</taxon>
        <taxon>Clavelinidae</taxon>
        <taxon>Clavelina</taxon>
    </lineage>
</organism>
<dbReference type="SMART" id="SM00209">
    <property type="entry name" value="TSP1"/>
    <property type="match status" value="12"/>
</dbReference>
<feature type="domain" description="ShKT" evidence="3">
    <location>
        <begin position="1514"/>
        <end position="1550"/>
    </location>
</feature>
<accession>A0ABP0GSZ2</accession>
<dbReference type="EMBL" id="CAWYQH010000141">
    <property type="protein sequence ID" value="CAK8694707.1"/>
    <property type="molecule type" value="Genomic_DNA"/>
</dbReference>
<feature type="domain" description="ShKT" evidence="3">
    <location>
        <begin position="951"/>
        <end position="983"/>
    </location>
</feature>
<feature type="disulfide bond" evidence="1">
    <location>
        <begin position="967"/>
        <end position="980"/>
    </location>
</feature>